<evidence type="ECO:0000313" key="3">
    <source>
        <dbReference type="Proteomes" id="UP000245657"/>
    </source>
</evidence>
<dbReference type="InterPro" id="IPR052158">
    <property type="entry name" value="INH-QAR"/>
</dbReference>
<sequence>MTNLLYLYIQDTMADWEPAFLLPELVSGRFLQSPDKKYHLRLCGRTRDPITTMGGLRLVPDMTIDEIEAAPDRLLILPGAMTWLEPIQEPVLGKVRDILETGMVVGAICGATMAIANAGLLNNRPHTSNDLEVLKQFCPGYSGEKYYQLQPAVSDGNLITASGVGSVDFAYEVMKKLGVMREETLEAWYQLYLTKKPEFFFKLMESLGQ</sequence>
<dbReference type="Pfam" id="PF01965">
    <property type="entry name" value="DJ-1_PfpI"/>
    <property type="match status" value="1"/>
</dbReference>
<evidence type="ECO:0000313" key="2">
    <source>
        <dbReference type="EMBL" id="PWR72630.1"/>
    </source>
</evidence>
<dbReference type="AlphaFoldDB" id="A0A2V2N1W7"/>
<dbReference type="InterPro" id="IPR029062">
    <property type="entry name" value="Class_I_gatase-like"/>
</dbReference>
<dbReference type="PANTHER" id="PTHR43130:SF2">
    <property type="entry name" value="DJ-1_PFPI DOMAIN-CONTAINING PROTEIN"/>
    <property type="match status" value="1"/>
</dbReference>
<evidence type="ECO:0000259" key="1">
    <source>
        <dbReference type="Pfam" id="PF01965"/>
    </source>
</evidence>
<dbReference type="OrthoDB" id="67923at2157"/>
<dbReference type="RefSeq" id="WP_109968141.1">
    <property type="nucleotide sequence ID" value="NZ_CP176093.1"/>
</dbReference>
<keyword evidence="2" id="KW-0315">Glutamine amidotransferase</keyword>
<dbReference type="PANTHER" id="PTHR43130">
    <property type="entry name" value="ARAC-FAMILY TRANSCRIPTIONAL REGULATOR"/>
    <property type="match status" value="1"/>
</dbReference>
<dbReference type="EMBL" id="QGMY01000006">
    <property type="protein sequence ID" value="PWR72630.1"/>
    <property type="molecule type" value="Genomic_DNA"/>
</dbReference>
<feature type="domain" description="DJ-1/PfpI" evidence="1">
    <location>
        <begin position="6"/>
        <end position="175"/>
    </location>
</feature>
<dbReference type="Proteomes" id="UP000245657">
    <property type="component" value="Unassembled WGS sequence"/>
</dbReference>
<proteinExistence type="predicted"/>
<protein>
    <submittedName>
        <fullName evidence="2">Glutamine amidotransferase</fullName>
    </submittedName>
</protein>
<dbReference type="InterPro" id="IPR002818">
    <property type="entry name" value="DJ-1/PfpI"/>
</dbReference>
<keyword evidence="2" id="KW-0808">Transferase</keyword>
<comment type="caution">
    <text evidence="2">The sequence shown here is derived from an EMBL/GenBank/DDBJ whole genome shotgun (WGS) entry which is preliminary data.</text>
</comment>
<reference evidence="2 3" key="1">
    <citation type="submission" date="2018-05" db="EMBL/GenBank/DDBJ databases">
        <title>Draft genome of Methanospirillum lacunae Ki8-1.</title>
        <authorList>
            <person name="Dueholm M.S."/>
            <person name="Nielsen P.H."/>
            <person name="Bakmann L.F."/>
            <person name="Otzen D.E."/>
        </authorList>
    </citation>
    <scope>NUCLEOTIDE SEQUENCE [LARGE SCALE GENOMIC DNA]</scope>
    <source>
        <strain evidence="2 3">Ki8-1</strain>
    </source>
</reference>
<dbReference type="CDD" id="cd03140">
    <property type="entry name" value="GATase1_PfpI_3"/>
    <property type="match status" value="1"/>
</dbReference>
<name>A0A2V2N1W7_9EURY</name>
<dbReference type="SUPFAM" id="SSF52317">
    <property type="entry name" value="Class I glutamine amidotransferase-like"/>
    <property type="match status" value="1"/>
</dbReference>
<dbReference type="GO" id="GO:0006355">
    <property type="term" value="P:regulation of DNA-templated transcription"/>
    <property type="evidence" value="ECO:0007669"/>
    <property type="project" value="TreeGrafter"/>
</dbReference>
<accession>A0A2V2N1W7</accession>
<dbReference type="Gene3D" id="3.40.50.880">
    <property type="match status" value="1"/>
</dbReference>
<gene>
    <name evidence="2" type="ORF">DK846_06600</name>
</gene>
<keyword evidence="3" id="KW-1185">Reference proteome</keyword>
<organism evidence="2 3">
    <name type="scientific">Methanospirillum lacunae</name>
    <dbReference type="NCBI Taxonomy" id="668570"/>
    <lineage>
        <taxon>Archaea</taxon>
        <taxon>Methanobacteriati</taxon>
        <taxon>Methanobacteriota</taxon>
        <taxon>Stenosarchaea group</taxon>
        <taxon>Methanomicrobia</taxon>
        <taxon>Methanomicrobiales</taxon>
        <taxon>Methanospirillaceae</taxon>
        <taxon>Methanospirillum</taxon>
    </lineage>
</organism>
<dbReference type="GeneID" id="97548687"/>
<dbReference type="GO" id="GO:0016740">
    <property type="term" value="F:transferase activity"/>
    <property type="evidence" value="ECO:0007669"/>
    <property type="project" value="UniProtKB-KW"/>
</dbReference>